<dbReference type="FunFam" id="1.10.10.60:FF:000001">
    <property type="entry name" value="MYB-related transcription factor"/>
    <property type="match status" value="1"/>
</dbReference>
<dbReference type="GO" id="GO:0045893">
    <property type="term" value="P:positive regulation of DNA-templated transcription"/>
    <property type="evidence" value="ECO:0007669"/>
    <property type="project" value="UniProtKB-ARBA"/>
</dbReference>
<keyword evidence="7" id="KW-0539">Nucleus</keyword>
<evidence type="ECO:0000259" key="10">
    <source>
        <dbReference type="PROSITE" id="PS51294"/>
    </source>
</evidence>
<evidence type="ECO:0000256" key="2">
    <source>
        <dbReference type="ARBA" id="ARBA00022737"/>
    </source>
</evidence>
<feature type="compositionally biased region" description="Low complexity" evidence="8">
    <location>
        <begin position="1"/>
        <end position="16"/>
    </location>
</feature>
<evidence type="ECO:0000313" key="12">
    <source>
        <dbReference type="Proteomes" id="UP000594263"/>
    </source>
</evidence>
<dbReference type="InterPro" id="IPR017930">
    <property type="entry name" value="Myb_dom"/>
</dbReference>
<dbReference type="SMART" id="SM00717">
    <property type="entry name" value="SANT"/>
    <property type="match status" value="2"/>
</dbReference>
<feature type="domain" description="Myb-like" evidence="9">
    <location>
        <begin position="28"/>
        <end position="77"/>
    </location>
</feature>
<reference evidence="11" key="1">
    <citation type="submission" date="2021-01" db="UniProtKB">
        <authorList>
            <consortium name="EnsemblPlants"/>
        </authorList>
    </citation>
    <scope>IDENTIFICATION</scope>
</reference>
<dbReference type="PANTHER" id="PTHR47995:SF18">
    <property type="entry name" value="TRANSCRIPTION FACTOR MYB65"/>
    <property type="match status" value="1"/>
</dbReference>
<dbReference type="InterPro" id="IPR009057">
    <property type="entry name" value="Homeodomain-like_sf"/>
</dbReference>
<dbReference type="GO" id="GO:0003677">
    <property type="term" value="F:DNA binding"/>
    <property type="evidence" value="ECO:0007669"/>
    <property type="project" value="UniProtKB-KW"/>
</dbReference>
<dbReference type="PROSITE" id="PS51294">
    <property type="entry name" value="HTH_MYB"/>
    <property type="match status" value="2"/>
</dbReference>
<dbReference type="PANTHER" id="PTHR47995">
    <property type="entry name" value="TRANSCRIPTION FACTOR MYB33-RELATED"/>
    <property type="match status" value="1"/>
</dbReference>
<dbReference type="InterPro" id="IPR001005">
    <property type="entry name" value="SANT/Myb"/>
</dbReference>
<dbReference type="CDD" id="cd00167">
    <property type="entry name" value="SANT"/>
    <property type="match status" value="2"/>
</dbReference>
<dbReference type="SUPFAM" id="SSF46689">
    <property type="entry name" value="Homeodomain-like"/>
    <property type="match status" value="1"/>
</dbReference>
<keyword evidence="4" id="KW-0238">DNA-binding</keyword>
<name>A0A7N0TBU5_KALFE</name>
<feature type="domain" description="HTH myb-type" evidence="10">
    <location>
        <begin position="28"/>
        <end position="77"/>
    </location>
</feature>
<feature type="region of interest" description="Disordered" evidence="8">
    <location>
        <begin position="1"/>
        <end position="22"/>
    </location>
</feature>
<keyword evidence="3" id="KW-0805">Transcription regulation</keyword>
<evidence type="ECO:0000259" key="9">
    <source>
        <dbReference type="PROSITE" id="PS50090"/>
    </source>
</evidence>
<dbReference type="GO" id="GO:0048235">
    <property type="term" value="P:pollen sperm cell differentiation"/>
    <property type="evidence" value="ECO:0007669"/>
    <property type="project" value="UniProtKB-ARBA"/>
</dbReference>
<keyword evidence="2" id="KW-0677">Repeat</keyword>
<protein>
    <submittedName>
        <fullName evidence="11">Uncharacterized protein</fullName>
    </submittedName>
</protein>
<proteinExistence type="predicted"/>
<dbReference type="Proteomes" id="UP000594263">
    <property type="component" value="Unplaced"/>
</dbReference>
<evidence type="ECO:0000256" key="1">
    <source>
        <dbReference type="ARBA" id="ARBA00004123"/>
    </source>
</evidence>
<dbReference type="Gene3D" id="1.10.10.60">
    <property type="entry name" value="Homeodomain-like"/>
    <property type="match status" value="2"/>
</dbReference>
<evidence type="ECO:0000256" key="4">
    <source>
        <dbReference type="ARBA" id="ARBA00023125"/>
    </source>
</evidence>
<evidence type="ECO:0000256" key="6">
    <source>
        <dbReference type="ARBA" id="ARBA00023163"/>
    </source>
</evidence>
<dbReference type="GO" id="GO:0005634">
    <property type="term" value="C:nucleus"/>
    <property type="evidence" value="ECO:0007669"/>
    <property type="project" value="UniProtKB-SubCell"/>
</dbReference>
<dbReference type="Gramene" id="Kaladp0031s0049.1.v1.1">
    <property type="protein sequence ID" value="Kaladp0031s0049.1.v1.1"/>
    <property type="gene ID" value="Kaladp0031s0049.v1.1"/>
</dbReference>
<dbReference type="PROSITE" id="PS50090">
    <property type="entry name" value="MYB_LIKE"/>
    <property type="match status" value="2"/>
</dbReference>
<evidence type="ECO:0000256" key="7">
    <source>
        <dbReference type="ARBA" id="ARBA00023242"/>
    </source>
</evidence>
<dbReference type="Pfam" id="PF00249">
    <property type="entry name" value="Myb_DNA-binding"/>
    <property type="match status" value="2"/>
</dbReference>
<dbReference type="FunFam" id="1.10.10.60:FF:000119">
    <property type="entry name" value="Transcription factor GAMYB"/>
    <property type="match status" value="1"/>
</dbReference>
<evidence type="ECO:0000256" key="5">
    <source>
        <dbReference type="ARBA" id="ARBA00023159"/>
    </source>
</evidence>
<keyword evidence="12" id="KW-1185">Reference proteome</keyword>
<feature type="domain" description="Myb-like" evidence="9">
    <location>
        <begin position="78"/>
        <end position="128"/>
    </location>
</feature>
<organism evidence="11 12">
    <name type="scientific">Kalanchoe fedtschenkoi</name>
    <name type="common">Lavender scallops</name>
    <name type="synonym">South American air plant</name>
    <dbReference type="NCBI Taxonomy" id="63787"/>
    <lineage>
        <taxon>Eukaryota</taxon>
        <taxon>Viridiplantae</taxon>
        <taxon>Streptophyta</taxon>
        <taxon>Embryophyta</taxon>
        <taxon>Tracheophyta</taxon>
        <taxon>Spermatophyta</taxon>
        <taxon>Magnoliopsida</taxon>
        <taxon>eudicotyledons</taxon>
        <taxon>Gunneridae</taxon>
        <taxon>Pentapetalae</taxon>
        <taxon>Saxifragales</taxon>
        <taxon>Crassulaceae</taxon>
        <taxon>Kalanchoe</taxon>
    </lineage>
</organism>
<dbReference type="GO" id="GO:0040008">
    <property type="term" value="P:regulation of growth"/>
    <property type="evidence" value="ECO:0007669"/>
    <property type="project" value="UniProtKB-ARBA"/>
</dbReference>
<sequence>MMASSSSHGETTTTRSSGGGAAEEVVALKKGPWTSAEDAILIDYVRKHGEGNWNAVQRNSGLQRCGKSCRLRWANHLRPDLKKGAFTPDEERLILELHAKFGNKWARMAAQMQGRTDNEIKNYWNTRMKRHQRAGLAIYPTHIQSGHRQHRLQRHRKQQQHAMKSTTSHTQMLDFQNQTAINFNNPSSQSQPFLFTTHQVPIPSHHHQFNFFTEQKNANDQQSCDQTSLSSAAASHSLFLANPLHQALELKNNEPDSSAGIIGSSDFGLVHLSGSHMSSMQSVGCDDHRLSKANVSSGMLDDVYLNAVELGNEKDDSSNQRLLLMPASKKMKDCGVTTPENSNSGLTSIGMRVEEPAVVEMNPLDDDELTSLLYSFPSASPTPQWYRRGTTNNDNDSSGDAYGGVVLDLIHRPAMTLPDHLMPPDPAANGQDLSLEGSPTSTLMLWHNLPTIY</sequence>
<dbReference type="EnsemblPlants" id="Kaladp0031s0049.1.v1.1">
    <property type="protein sequence ID" value="Kaladp0031s0049.1.v1.1"/>
    <property type="gene ID" value="Kaladp0031s0049.v1.1"/>
</dbReference>
<keyword evidence="5" id="KW-0010">Activator</keyword>
<evidence type="ECO:0000313" key="11">
    <source>
        <dbReference type="EnsemblPlants" id="Kaladp0031s0049.1.v1.1"/>
    </source>
</evidence>
<comment type="subcellular location">
    <subcellularLocation>
        <location evidence="1">Nucleus</location>
    </subcellularLocation>
</comment>
<accession>A0A7N0TBU5</accession>
<evidence type="ECO:0000256" key="3">
    <source>
        <dbReference type="ARBA" id="ARBA00023015"/>
    </source>
</evidence>
<dbReference type="AlphaFoldDB" id="A0A7N0TBU5"/>
<keyword evidence="6" id="KW-0804">Transcription</keyword>
<evidence type="ECO:0000256" key="8">
    <source>
        <dbReference type="SAM" id="MobiDB-lite"/>
    </source>
</evidence>
<feature type="domain" description="HTH myb-type" evidence="10">
    <location>
        <begin position="78"/>
        <end position="132"/>
    </location>
</feature>